<evidence type="ECO:0000313" key="1">
    <source>
        <dbReference type="EMBL" id="CAL1538582.1"/>
    </source>
</evidence>
<feature type="non-terminal residue" evidence="1">
    <location>
        <position position="62"/>
    </location>
</feature>
<protein>
    <submittedName>
        <fullName evidence="1">Uncharacterized protein</fullName>
    </submittedName>
</protein>
<keyword evidence="2" id="KW-1185">Reference proteome</keyword>
<accession>A0AAV2HWK2</accession>
<dbReference type="Gene3D" id="1.20.58.60">
    <property type="match status" value="1"/>
</dbReference>
<gene>
    <name evidence="1" type="ORF">GSLYS_00012403001</name>
</gene>
<dbReference type="EMBL" id="CAXITT010000305">
    <property type="protein sequence ID" value="CAL1538582.1"/>
    <property type="molecule type" value="Genomic_DNA"/>
</dbReference>
<organism evidence="1 2">
    <name type="scientific">Lymnaea stagnalis</name>
    <name type="common">Great pond snail</name>
    <name type="synonym">Helix stagnalis</name>
    <dbReference type="NCBI Taxonomy" id="6523"/>
    <lineage>
        <taxon>Eukaryota</taxon>
        <taxon>Metazoa</taxon>
        <taxon>Spiralia</taxon>
        <taxon>Lophotrochozoa</taxon>
        <taxon>Mollusca</taxon>
        <taxon>Gastropoda</taxon>
        <taxon>Heterobranchia</taxon>
        <taxon>Euthyneura</taxon>
        <taxon>Panpulmonata</taxon>
        <taxon>Hygrophila</taxon>
        <taxon>Lymnaeoidea</taxon>
        <taxon>Lymnaeidae</taxon>
        <taxon>Lymnaea</taxon>
    </lineage>
</organism>
<comment type="caution">
    <text evidence="1">The sequence shown here is derived from an EMBL/GenBank/DDBJ whole genome shotgun (WGS) entry which is preliminary data.</text>
</comment>
<evidence type="ECO:0000313" key="2">
    <source>
        <dbReference type="Proteomes" id="UP001497497"/>
    </source>
</evidence>
<proteinExistence type="predicted"/>
<name>A0AAV2HWK2_LYMST</name>
<feature type="non-terminal residue" evidence="1">
    <location>
        <position position="1"/>
    </location>
</feature>
<dbReference type="Proteomes" id="UP001497497">
    <property type="component" value="Unassembled WGS sequence"/>
</dbReference>
<dbReference type="AlphaFoldDB" id="A0AAV2HWK2"/>
<reference evidence="1 2" key="1">
    <citation type="submission" date="2024-04" db="EMBL/GenBank/DDBJ databases">
        <authorList>
            <consortium name="Genoscope - CEA"/>
            <person name="William W."/>
        </authorList>
    </citation>
    <scope>NUCLEOTIDE SEQUENCE [LARGE SCALE GENOMIC DNA]</scope>
</reference>
<sequence length="62" mass="7180">RLERLHRLADKAQRDVRFNEDTLTDLARRIDDTARGLDVMHSFEAKRNCDALDRGLKGVEEA</sequence>